<keyword evidence="4" id="KW-1185">Reference proteome</keyword>
<proteinExistence type="predicted"/>
<gene>
    <name evidence="3" type="ORF">R70211_02636</name>
</gene>
<reference evidence="3" key="1">
    <citation type="submission" date="2021-02" db="EMBL/GenBank/DDBJ databases">
        <authorList>
            <person name="Vanwijnsberghe S."/>
        </authorList>
    </citation>
    <scope>NUCLEOTIDE SEQUENCE</scope>
    <source>
        <strain evidence="3">R-70211</strain>
    </source>
</reference>
<name>A0A9N8MR54_9BURK</name>
<feature type="domain" description="FAD-binding PCMH-type" evidence="2">
    <location>
        <begin position="24"/>
        <end position="197"/>
    </location>
</feature>
<protein>
    <recommendedName>
        <fullName evidence="2">FAD-binding PCMH-type domain-containing protein</fullName>
    </recommendedName>
</protein>
<dbReference type="EMBL" id="CAJNAS010000006">
    <property type="protein sequence ID" value="CAE6889756.1"/>
    <property type="molecule type" value="Genomic_DNA"/>
</dbReference>
<dbReference type="InterPro" id="IPR036318">
    <property type="entry name" value="FAD-bd_PCMH-like_sf"/>
</dbReference>
<dbReference type="SUPFAM" id="SSF56176">
    <property type="entry name" value="FAD-binding/transporter-associated domain-like"/>
    <property type="match status" value="1"/>
</dbReference>
<accession>A0A9N8MR54</accession>
<dbReference type="AlphaFoldDB" id="A0A9N8MR54"/>
<dbReference type="PANTHER" id="PTHR42934:SF1">
    <property type="entry name" value="GLYCOLATE OXIDASE SUBUNIT GLCD"/>
    <property type="match status" value="1"/>
</dbReference>
<comment type="caution">
    <text evidence="3">The sequence shown here is derived from an EMBL/GenBank/DDBJ whole genome shotgun (WGS) entry which is preliminary data.</text>
</comment>
<dbReference type="GO" id="GO:0071949">
    <property type="term" value="F:FAD binding"/>
    <property type="evidence" value="ECO:0007669"/>
    <property type="project" value="InterPro"/>
</dbReference>
<dbReference type="InterPro" id="IPR016166">
    <property type="entry name" value="FAD-bd_PCMH"/>
</dbReference>
<sequence>MPGCTLLTDKEDVAPYECDGLAAYRQLPLGVVLPESEAQVQGGLRLCAHHGIPVVPRGAGSGLSGGAMPLREGVVLSLARMRKIINVDPYARTATLQPGVRNLAISEAASPYGLYYAPDPSSQIACTIGGNVAENSDGVHCLKYGLTVNNVVRVRAVTMDGEICEFGSPGLDLRAVLIGSEGMFAIVTEVTVRLIPKPQVAQVVRRVSMMSKSEVRLWQRSLQAGSSRRDLKCSIAPQRKL</sequence>
<evidence type="ECO:0000313" key="3">
    <source>
        <dbReference type="EMBL" id="CAE6889756.1"/>
    </source>
</evidence>
<dbReference type="Pfam" id="PF01565">
    <property type="entry name" value="FAD_binding_4"/>
    <property type="match status" value="1"/>
</dbReference>
<organism evidence="3 4">
    <name type="scientific">Paraburkholderia domus</name>
    <dbReference type="NCBI Taxonomy" id="2793075"/>
    <lineage>
        <taxon>Bacteria</taxon>
        <taxon>Pseudomonadati</taxon>
        <taxon>Pseudomonadota</taxon>
        <taxon>Betaproteobacteria</taxon>
        <taxon>Burkholderiales</taxon>
        <taxon>Burkholderiaceae</taxon>
        <taxon>Paraburkholderia</taxon>
    </lineage>
</organism>
<evidence type="ECO:0000256" key="1">
    <source>
        <dbReference type="ARBA" id="ARBA00022827"/>
    </source>
</evidence>
<dbReference type="Gene3D" id="3.30.465.10">
    <property type="match status" value="1"/>
</dbReference>
<evidence type="ECO:0000313" key="4">
    <source>
        <dbReference type="Proteomes" id="UP000675121"/>
    </source>
</evidence>
<evidence type="ECO:0000259" key="2">
    <source>
        <dbReference type="PROSITE" id="PS51387"/>
    </source>
</evidence>
<keyword evidence="1" id="KW-0285">Flavoprotein</keyword>
<dbReference type="Proteomes" id="UP000675121">
    <property type="component" value="Unassembled WGS sequence"/>
</dbReference>
<keyword evidence="1" id="KW-0274">FAD</keyword>
<dbReference type="PROSITE" id="PS51387">
    <property type="entry name" value="FAD_PCMH"/>
    <property type="match status" value="1"/>
</dbReference>
<dbReference type="PANTHER" id="PTHR42934">
    <property type="entry name" value="GLYCOLATE OXIDASE SUBUNIT GLCD"/>
    <property type="match status" value="1"/>
</dbReference>
<dbReference type="InterPro" id="IPR051914">
    <property type="entry name" value="FAD-linked_OxidoTrans_Type4"/>
</dbReference>
<dbReference type="InterPro" id="IPR006094">
    <property type="entry name" value="Oxid_FAD_bind_N"/>
</dbReference>
<dbReference type="InterPro" id="IPR016169">
    <property type="entry name" value="FAD-bd_PCMH_sub2"/>
</dbReference>